<dbReference type="RefSeq" id="YP_717808.1">
    <property type="nucleotide sequence ID" value="NC_008296.2"/>
</dbReference>
<dbReference type="OrthoDB" id="25242at10239"/>
<dbReference type="GeneID" id="4239139"/>
<proteinExistence type="predicted"/>
<dbReference type="KEGG" id="vg:4239139"/>
<sequence length="54" mass="6660">MIEWKQYMLDHWVITPEERSLLKEGPKSLAQAWHLQALKYRYESRNNSRDVEKR</sequence>
<dbReference type="Proteomes" id="UP000000909">
    <property type="component" value="Segment"/>
</dbReference>
<organismHost>
    <name type="scientific">Synechococcus</name>
    <dbReference type="NCBI Taxonomy" id="1129"/>
</organismHost>
<evidence type="ECO:0000313" key="2">
    <source>
        <dbReference type="Proteomes" id="UP000000909"/>
    </source>
</evidence>
<accession>Q0QZ87</accession>
<protein>
    <submittedName>
        <fullName evidence="1">Gp139</fullName>
    </submittedName>
</protein>
<evidence type="ECO:0000313" key="1">
    <source>
        <dbReference type="EMBL" id="ABA47109.1"/>
    </source>
</evidence>
<reference evidence="1 2" key="1">
    <citation type="journal article" date="2007" name="Environ. Microbiol.">
        <title>Genomic and structural analysis of Syn9, a cyanophage infecting marine Prochlorococcus and Synechococcus.</title>
        <authorList>
            <person name="Weigele P.R."/>
            <person name="Pope W.H."/>
            <person name="Pedulla M.L."/>
            <person name="Houtz J.M."/>
            <person name="Smith A.L."/>
            <person name="Conway J.F."/>
            <person name="King J."/>
            <person name="Hatfull G.F."/>
            <person name="Lawrence J.G."/>
            <person name="Hendrix R.W."/>
        </authorList>
    </citation>
    <scope>NUCLEOTIDE SEQUENCE</scope>
</reference>
<keyword evidence="2" id="KW-1185">Reference proteome</keyword>
<name>Q0QZ87_BPSYS</name>
<organism evidence="1 2">
    <name type="scientific">Synechococcus phage syn9</name>
    <dbReference type="NCBI Taxonomy" id="382359"/>
    <lineage>
        <taxon>Viruses</taxon>
        <taxon>Duplodnaviria</taxon>
        <taxon>Heunggongvirae</taxon>
        <taxon>Uroviricota</taxon>
        <taxon>Caudoviricetes</taxon>
        <taxon>Pantevenvirales</taxon>
        <taxon>Kyanoviridae</taxon>
        <taxon>Ormenosvirus</taxon>
        <taxon>Ormenosvirus syn9</taxon>
    </lineage>
</organism>
<dbReference type="EMBL" id="DQ149023">
    <property type="protein sequence ID" value="ABA47109.1"/>
    <property type="molecule type" value="Genomic_DNA"/>
</dbReference>